<dbReference type="RefSeq" id="WP_030005394.1">
    <property type="nucleotide sequence ID" value="NC_022549.1"/>
</dbReference>
<dbReference type="AlphaFoldDB" id="U4KPW3"/>
<gene>
    <name evidence="1" type="ORF">BN85315160</name>
</gene>
<keyword evidence="2" id="KW-1185">Reference proteome</keyword>
<dbReference type="EMBL" id="FO681348">
    <property type="protein sequence ID" value="CCV66537.1"/>
    <property type="molecule type" value="Genomic_DNA"/>
</dbReference>
<dbReference type="HOGENOM" id="CLU_1682814_0_0_14"/>
<reference evidence="1 2" key="1">
    <citation type="journal article" date="2013" name="J. Mol. Microbiol. Biotechnol.">
        <title>Analysis of the Complete Genomes of Acholeplasma brassicae , A. palmae and A. laidlawii and Their Comparison to the Obligate Parasites from ' Candidatus Phytoplasma'.</title>
        <authorList>
            <person name="Kube M."/>
            <person name="Siewert C."/>
            <person name="Migdoll A.M."/>
            <person name="Duduk B."/>
            <person name="Holz S."/>
            <person name="Rabus R."/>
            <person name="Seemuller E."/>
            <person name="Mitrovic J."/>
            <person name="Muller I."/>
            <person name="Buttner C."/>
            <person name="Reinhardt R."/>
        </authorList>
    </citation>
    <scope>NUCLEOTIDE SEQUENCE [LARGE SCALE GENOMIC DNA]</scope>
    <source>
        <strain evidence="2">0502</strain>
    </source>
</reference>
<evidence type="ECO:0000313" key="1">
    <source>
        <dbReference type="EMBL" id="CCV66537.1"/>
    </source>
</evidence>
<proteinExistence type="predicted"/>
<dbReference type="Proteomes" id="UP000032737">
    <property type="component" value="Chromosome"/>
</dbReference>
<protein>
    <submittedName>
        <fullName evidence="1">Uncharacterized protein</fullName>
    </submittedName>
</protein>
<dbReference type="KEGG" id="abra:BN85315160"/>
<accession>U4KPW3</accession>
<name>U4KPW3_9MOLU</name>
<evidence type="ECO:0000313" key="2">
    <source>
        <dbReference type="Proteomes" id="UP000032737"/>
    </source>
</evidence>
<sequence length="156" mass="17554">MAQSLFMDALVSYEALNEQDVIDFENKWINLVTEETLIEVKATILIGELQKEVLLMRTITPVYELVITSISEALLTTEMVTVEASVIGVIDSSKTNFYNLILKDDTGVIDIELDYQTYQAYNDYGTSGYISDVLRVTGRTNQSLGTHRFEVIVSPQ</sequence>
<dbReference type="STRING" id="61635.BN85315160"/>
<organism evidence="1 2">
    <name type="scientific">Acholeplasma brassicae</name>
    <dbReference type="NCBI Taxonomy" id="61635"/>
    <lineage>
        <taxon>Bacteria</taxon>
        <taxon>Bacillati</taxon>
        <taxon>Mycoplasmatota</taxon>
        <taxon>Mollicutes</taxon>
        <taxon>Acholeplasmatales</taxon>
        <taxon>Acholeplasmataceae</taxon>
        <taxon>Acholeplasma</taxon>
    </lineage>
</organism>